<reference evidence="1" key="1">
    <citation type="journal article" date="2023" name="Insect Mol. Biol.">
        <title>Genome sequencing provides insights into the evolution of gene families encoding plant cell wall-degrading enzymes in longhorned beetles.</title>
        <authorList>
            <person name="Shin N.R."/>
            <person name="Okamura Y."/>
            <person name="Kirsch R."/>
            <person name="Pauchet Y."/>
        </authorList>
    </citation>
    <scope>NUCLEOTIDE SEQUENCE</scope>
    <source>
        <strain evidence="1">MMC_N1</strain>
    </source>
</reference>
<sequence length="119" mass="13429">MAPWDRQIHCGNAFALQSRGNPENAVAYLIPLESDFSKENLMTQIVDLSSLLSAGAKHGESYCRKYFGETEKVSIIALSNVKYIEVPTSDNPILTWMEARRGIYPKLNWPRTIQVKGNK</sequence>
<gene>
    <name evidence="1" type="ORF">NQ317_018389</name>
</gene>
<comment type="caution">
    <text evidence="1">The sequence shown here is derived from an EMBL/GenBank/DDBJ whole genome shotgun (WGS) entry which is preliminary data.</text>
</comment>
<evidence type="ECO:0000313" key="2">
    <source>
        <dbReference type="Proteomes" id="UP001162164"/>
    </source>
</evidence>
<name>A0ABQ9J6P5_9CUCU</name>
<protein>
    <submittedName>
        <fullName evidence="1">Uncharacterized protein</fullName>
    </submittedName>
</protein>
<dbReference type="EMBL" id="JAPWTJ010001153">
    <property type="protein sequence ID" value="KAJ8973544.1"/>
    <property type="molecule type" value="Genomic_DNA"/>
</dbReference>
<accession>A0ABQ9J6P5</accession>
<evidence type="ECO:0000313" key="1">
    <source>
        <dbReference type="EMBL" id="KAJ8973544.1"/>
    </source>
</evidence>
<organism evidence="1 2">
    <name type="scientific">Molorchus minor</name>
    <dbReference type="NCBI Taxonomy" id="1323400"/>
    <lineage>
        <taxon>Eukaryota</taxon>
        <taxon>Metazoa</taxon>
        <taxon>Ecdysozoa</taxon>
        <taxon>Arthropoda</taxon>
        <taxon>Hexapoda</taxon>
        <taxon>Insecta</taxon>
        <taxon>Pterygota</taxon>
        <taxon>Neoptera</taxon>
        <taxon>Endopterygota</taxon>
        <taxon>Coleoptera</taxon>
        <taxon>Polyphaga</taxon>
        <taxon>Cucujiformia</taxon>
        <taxon>Chrysomeloidea</taxon>
        <taxon>Cerambycidae</taxon>
        <taxon>Lamiinae</taxon>
        <taxon>Monochamini</taxon>
        <taxon>Molorchus</taxon>
    </lineage>
</organism>
<proteinExistence type="predicted"/>
<keyword evidence="2" id="KW-1185">Reference proteome</keyword>
<dbReference type="Proteomes" id="UP001162164">
    <property type="component" value="Unassembled WGS sequence"/>
</dbReference>